<dbReference type="Proteomes" id="UP000245934">
    <property type="component" value="Unassembled WGS sequence"/>
</dbReference>
<proteinExistence type="predicted"/>
<sequence length="376" mass="40644">MNRWLFILICSIMGILSANAVNAADANFAYSGVATYDDQPATMNLAITGTAVTGTLSKPGICESNIRLTSTTLTLNGVLAGGSWEGSGTITGTWTGGDSVCGTQLTIADGYPQQGTFTISYDGSTVQLLRTGAAPLPSGWTYDFGPTGQVYTPSAAFPIPILDYTTTSLVDDNYLNTDRKSAFSTTDQTVYTWVKLGPVYGGEAVNIIWKDPNGNEHYTSKMTVSDPAEQNFEYWETYTLYSYISIAGWEPANNPGTWTSNIYIDGKFLYSHPFTISAPSGGGGILAGLSYLPSAPTAGQDITFTLNTNNPPANPSYSWDMGEAFFDGQPVAWTEEPTFTYNYYDPGTYTVAVQLRDKDNYTTILDEKSWDVVVSK</sequence>
<dbReference type="CDD" id="cd00146">
    <property type="entry name" value="PKD"/>
    <property type="match status" value="1"/>
</dbReference>
<dbReference type="InterPro" id="IPR013783">
    <property type="entry name" value="Ig-like_fold"/>
</dbReference>
<dbReference type="InterPro" id="IPR035986">
    <property type="entry name" value="PKD_dom_sf"/>
</dbReference>
<dbReference type="SUPFAM" id="SSF49299">
    <property type="entry name" value="PKD domain"/>
    <property type="match status" value="1"/>
</dbReference>
<evidence type="ECO:0000313" key="3">
    <source>
        <dbReference type="Proteomes" id="UP000245934"/>
    </source>
</evidence>
<comment type="caution">
    <text evidence="2">The sequence shown here is derived from an EMBL/GenBank/DDBJ whole genome shotgun (WGS) entry which is preliminary data.</text>
</comment>
<evidence type="ECO:0000313" key="2">
    <source>
        <dbReference type="EMBL" id="PWR75909.1"/>
    </source>
</evidence>
<keyword evidence="3" id="KW-1185">Reference proteome</keyword>
<dbReference type="AlphaFoldDB" id="A0A2V2N7T3"/>
<dbReference type="GeneID" id="97611532"/>
<accession>A0A2V2N7T3</accession>
<dbReference type="Pfam" id="PF00801">
    <property type="entry name" value="PKD"/>
    <property type="match status" value="1"/>
</dbReference>
<dbReference type="RefSeq" id="WP_109939486.1">
    <property type="nucleotide sequence ID" value="NZ_CP176366.1"/>
</dbReference>
<name>A0A2V2N7T3_9EURY</name>
<reference evidence="2 3" key="1">
    <citation type="submission" date="2018-05" db="EMBL/GenBank/DDBJ databases">
        <title>Draft genome of Methanospirillum stamsii Pt1.</title>
        <authorList>
            <person name="Dueholm M.S."/>
            <person name="Nielsen P.H."/>
            <person name="Bakmann L.F."/>
            <person name="Otzen D.E."/>
        </authorList>
    </citation>
    <scope>NUCLEOTIDE SEQUENCE [LARGE SCALE GENOMIC DNA]</scope>
    <source>
        <strain evidence="2 3">Pt1</strain>
    </source>
</reference>
<dbReference type="EMBL" id="QGMZ01000006">
    <property type="protein sequence ID" value="PWR75909.1"/>
    <property type="molecule type" value="Genomic_DNA"/>
</dbReference>
<protein>
    <recommendedName>
        <fullName evidence="1">PKD domain-containing protein</fullName>
    </recommendedName>
</protein>
<feature type="domain" description="PKD" evidence="1">
    <location>
        <begin position="285"/>
        <end position="357"/>
    </location>
</feature>
<organism evidence="2 3">
    <name type="scientific">Methanospirillum stamsii</name>
    <dbReference type="NCBI Taxonomy" id="1277351"/>
    <lineage>
        <taxon>Archaea</taxon>
        <taxon>Methanobacteriati</taxon>
        <taxon>Methanobacteriota</taxon>
        <taxon>Stenosarchaea group</taxon>
        <taxon>Methanomicrobia</taxon>
        <taxon>Methanomicrobiales</taxon>
        <taxon>Methanospirillaceae</taxon>
        <taxon>Methanospirillum</taxon>
    </lineage>
</organism>
<dbReference type="Gene3D" id="2.60.40.10">
    <property type="entry name" value="Immunoglobulins"/>
    <property type="match status" value="1"/>
</dbReference>
<evidence type="ECO:0000259" key="1">
    <source>
        <dbReference type="PROSITE" id="PS50093"/>
    </source>
</evidence>
<gene>
    <name evidence="2" type="ORF">DLD82_02280</name>
</gene>
<dbReference type="InterPro" id="IPR000601">
    <property type="entry name" value="PKD_dom"/>
</dbReference>
<dbReference type="PROSITE" id="PS50093">
    <property type="entry name" value="PKD"/>
    <property type="match status" value="1"/>
</dbReference>
<dbReference type="OrthoDB" id="373652at2157"/>